<name>A0A2R8BH57_9RHOB</name>
<gene>
    <name evidence="2" type="ORF">ASD8599_03146</name>
</gene>
<evidence type="ECO:0000313" key="2">
    <source>
        <dbReference type="EMBL" id="SPH22403.1"/>
    </source>
</evidence>
<dbReference type="AlphaFoldDB" id="A0A2R8BH57"/>
<protein>
    <submittedName>
        <fullName evidence="2">Uncharacterized protein</fullName>
    </submittedName>
</protein>
<feature type="chain" id="PRO_5015330709" evidence="1">
    <location>
        <begin position="28"/>
        <end position="312"/>
    </location>
</feature>
<evidence type="ECO:0000256" key="1">
    <source>
        <dbReference type="SAM" id="SignalP"/>
    </source>
</evidence>
<organism evidence="2 3">
    <name type="scientific">Ascidiaceihabitans donghaensis</name>
    <dbReference type="NCBI Taxonomy" id="1510460"/>
    <lineage>
        <taxon>Bacteria</taxon>
        <taxon>Pseudomonadati</taxon>
        <taxon>Pseudomonadota</taxon>
        <taxon>Alphaproteobacteria</taxon>
        <taxon>Rhodobacterales</taxon>
        <taxon>Paracoccaceae</taxon>
        <taxon>Ascidiaceihabitans</taxon>
    </lineage>
</organism>
<accession>A0A2R8BH57</accession>
<dbReference type="Proteomes" id="UP000244880">
    <property type="component" value="Unassembled WGS sequence"/>
</dbReference>
<keyword evidence="1" id="KW-0732">Signal</keyword>
<reference evidence="2 3" key="1">
    <citation type="submission" date="2018-03" db="EMBL/GenBank/DDBJ databases">
        <authorList>
            <person name="Keele B.F."/>
        </authorList>
    </citation>
    <scope>NUCLEOTIDE SEQUENCE [LARGE SCALE GENOMIC DNA]</scope>
    <source>
        <strain evidence="2 3">CECT 8599</strain>
    </source>
</reference>
<dbReference type="RefSeq" id="WP_108829348.1">
    <property type="nucleotide sequence ID" value="NZ_OMOR01000001.1"/>
</dbReference>
<keyword evidence="3" id="KW-1185">Reference proteome</keyword>
<evidence type="ECO:0000313" key="3">
    <source>
        <dbReference type="Proteomes" id="UP000244880"/>
    </source>
</evidence>
<dbReference type="OrthoDB" id="7816693at2"/>
<dbReference type="EMBL" id="OMOR01000001">
    <property type="protein sequence ID" value="SPH22403.1"/>
    <property type="molecule type" value="Genomic_DNA"/>
</dbReference>
<sequence>MTTKPVTRRAMIVGASACLLLPRTSFGQNIEAPVEGGIGGTGIVGVLTEFGSLIVSGNYVQTDKTTLFTDGFGAIREADLRLGNSLTVEAQGGPDHLVARRVHVTHPLVGRVEQLTQGGRLLRVNGVDVVLARGVPSVRAGAFVKVSGLWRGQSVVGSAVEIVKPTQHLVSGDVSRASGFNVMQVGGAKVRGAGIGSLQPGGFATAVGQYDPLTGILNVTKVTSGRFIGAAVPLVHLSVEGYLEPTRAAPGYRIAGLGHSFQRNLKLDAYKDKRMLFNGGYTGKFAARSAVILPERKASRARLLGAMSREDR</sequence>
<feature type="signal peptide" evidence="1">
    <location>
        <begin position="1"/>
        <end position="27"/>
    </location>
</feature>
<proteinExistence type="predicted"/>